<evidence type="ECO:0000256" key="8">
    <source>
        <dbReference type="ARBA" id="ARBA00023049"/>
    </source>
</evidence>
<dbReference type="GO" id="GO:0005524">
    <property type="term" value="F:ATP binding"/>
    <property type="evidence" value="ECO:0007669"/>
    <property type="project" value="UniProtKB-KW"/>
</dbReference>
<dbReference type="Gene3D" id="1.10.8.60">
    <property type="match status" value="1"/>
</dbReference>
<dbReference type="CDD" id="cd19501">
    <property type="entry name" value="RecA-like_FtsH"/>
    <property type="match status" value="1"/>
</dbReference>
<dbReference type="GO" id="GO:0005737">
    <property type="term" value="C:cytoplasm"/>
    <property type="evidence" value="ECO:0007669"/>
    <property type="project" value="UniProtKB-ARBA"/>
</dbReference>
<feature type="transmembrane region" description="Helical" evidence="10">
    <location>
        <begin position="96"/>
        <end position="116"/>
    </location>
</feature>
<sequence length="555" mass="62369">MPKSKHLLVVIIGCIILLILSAVLVLRDSSQIVSADKFQKILQTNEINKVYIRGEYFYLESYNKFGDEFFYRVPKSQINPNMPELAELPIEVKSNITWVFFLVIVFVVVVIVYFIARYILSYQPKVTSPISSMSNSIESRIQPIHSHITFRDVAGIKEAKEELLEIVDFLKNPSKYQKLHITLPKGVLLSGAPGVGKTLIAKALAGESGVPFFYQSGASFVEMYVGVGAKRVRELFSVAKASAPSIIFIDEIDAIGKKRGLESNNNERESTLNQLLMEMDGFSDNSGVIVIGATNHIEALDSALLRSGRFDRRIFIELPNLTERKEMLEMYLRDKPHQIDTQEITQKTSGFSGAMIATLVNEAALCAVRANSKVLRDVDFEAVYSKISHGTRRLPFLDDEAKCVYALYQASKIDYAITHGLSLEKASLFETNIARIDKSNLATINNAKLESHIGFYIVGNEALRGNFGLGYGLFAQDLAESKRLIQLGFECGLFESDERDLSNANDLQSNISTKYMEVKNHLKFYVALHSKQIQQIEKVLLQEEKFEEKSLIDKV</sequence>
<evidence type="ECO:0000259" key="11">
    <source>
        <dbReference type="SMART" id="SM00382"/>
    </source>
</evidence>
<evidence type="ECO:0000256" key="9">
    <source>
        <dbReference type="RuleBase" id="RU003651"/>
    </source>
</evidence>
<evidence type="ECO:0000256" key="10">
    <source>
        <dbReference type="SAM" id="Phobius"/>
    </source>
</evidence>
<dbReference type="Pfam" id="PF00004">
    <property type="entry name" value="AAA"/>
    <property type="match status" value="1"/>
</dbReference>
<dbReference type="EMBL" id="UAWL01000006">
    <property type="protein sequence ID" value="SQB97338.1"/>
    <property type="molecule type" value="Genomic_DNA"/>
</dbReference>
<dbReference type="Gene3D" id="3.40.50.300">
    <property type="entry name" value="P-loop containing nucleotide triphosphate hydrolases"/>
    <property type="match status" value="1"/>
</dbReference>
<dbReference type="GO" id="GO:0016887">
    <property type="term" value="F:ATP hydrolysis activity"/>
    <property type="evidence" value="ECO:0007669"/>
    <property type="project" value="InterPro"/>
</dbReference>
<evidence type="ECO:0000313" key="12">
    <source>
        <dbReference type="EMBL" id="SQB97338.1"/>
    </source>
</evidence>
<proteinExistence type="inferred from homology"/>
<gene>
    <name evidence="12" type="primary">ftsH_1</name>
    <name evidence="12" type="ORF">NCTC13102_00068</name>
</gene>
<evidence type="ECO:0000256" key="7">
    <source>
        <dbReference type="ARBA" id="ARBA00022840"/>
    </source>
</evidence>
<keyword evidence="10" id="KW-0472">Membrane</keyword>
<evidence type="ECO:0000256" key="3">
    <source>
        <dbReference type="ARBA" id="ARBA00022723"/>
    </source>
</evidence>
<dbReference type="InterPro" id="IPR003960">
    <property type="entry name" value="ATPase_AAA_CS"/>
</dbReference>
<evidence type="ECO:0000256" key="4">
    <source>
        <dbReference type="ARBA" id="ARBA00022741"/>
    </source>
</evidence>
<keyword evidence="5 12" id="KW-0378">Hydrolase</keyword>
<keyword evidence="3" id="KW-0479">Metal-binding</keyword>
<evidence type="ECO:0000256" key="6">
    <source>
        <dbReference type="ARBA" id="ARBA00022833"/>
    </source>
</evidence>
<dbReference type="GO" id="GO:0004176">
    <property type="term" value="F:ATP-dependent peptidase activity"/>
    <property type="evidence" value="ECO:0007669"/>
    <property type="project" value="TreeGrafter"/>
</dbReference>
<keyword evidence="2" id="KW-0645">Protease</keyword>
<comment type="similarity">
    <text evidence="9">Belongs to the AAA ATPase family.</text>
</comment>
<feature type="domain" description="AAA+ ATPase" evidence="11">
    <location>
        <begin position="183"/>
        <end position="320"/>
    </location>
</feature>
<keyword evidence="6" id="KW-0862">Zinc</keyword>
<dbReference type="FunFam" id="3.40.50.300:FF:000352">
    <property type="entry name" value="ATP-dependent zinc metalloprotease FTSH 7, chloroplastic"/>
    <property type="match status" value="1"/>
</dbReference>
<dbReference type="PANTHER" id="PTHR23076">
    <property type="entry name" value="METALLOPROTEASE M41 FTSH"/>
    <property type="match status" value="1"/>
</dbReference>
<keyword evidence="10" id="KW-1133">Transmembrane helix</keyword>
<keyword evidence="10" id="KW-0812">Transmembrane</keyword>
<reference evidence="12 13" key="1">
    <citation type="submission" date="2018-06" db="EMBL/GenBank/DDBJ databases">
        <authorList>
            <consortium name="Pathogen Informatics"/>
            <person name="Doyle S."/>
        </authorList>
    </citation>
    <scope>NUCLEOTIDE SEQUENCE [LARGE SCALE GENOMIC DNA]</scope>
    <source>
        <strain evidence="12 13">NCTC13102</strain>
    </source>
</reference>
<dbReference type="GO" id="GO:0030163">
    <property type="term" value="P:protein catabolic process"/>
    <property type="evidence" value="ECO:0007669"/>
    <property type="project" value="TreeGrafter"/>
</dbReference>
<dbReference type="InterPro" id="IPR041569">
    <property type="entry name" value="AAA_lid_3"/>
</dbReference>
<dbReference type="GO" id="GO:0046872">
    <property type="term" value="F:metal ion binding"/>
    <property type="evidence" value="ECO:0007669"/>
    <property type="project" value="UniProtKB-KW"/>
</dbReference>
<keyword evidence="8" id="KW-0482">Metalloprotease</keyword>
<evidence type="ECO:0000256" key="5">
    <source>
        <dbReference type="ARBA" id="ARBA00022801"/>
    </source>
</evidence>
<evidence type="ECO:0000256" key="2">
    <source>
        <dbReference type="ARBA" id="ARBA00022670"/>
    </source>
</evidence>
<dbReference type="Proteomes" id="UP000250166">
    <property type="component" value="Unassembled WGS sequence"/>
</dbReference>
<dbReference type="Pfam" id="PF17862">
    <property type="entry name" value="AAA_lid_3"/>
    <property type="match status" value="1"/>
</dbReference>
<dbReference type="InterPro" id="IPR003593">
    <property type="entry name" value="AAA+_ATPase"/>
</dbReference>
<protein>
    <submittedName>
        <fullName evidence="12">ATP-dependent zinc metalloproteinase</fullName>
        <ecNumber evidence="12">3.4.24.-</ecNumber>
    </submittedName>
</protein>
<comment type="cofactor">
    <cofactor evidence="1">
        <name>Zn(2+)</name>
        <dbReference type="ChEBI" id="CHEBI:29105"/>
    </cofactor>
</comment>
<dbReference type="RefSeq" id="WP_112058165.1">
    <property type="nucleotide sequence ID" value="NZ_UAWL01000006.1"/>
</dbReference>
<dbReference type="PROSITE" id="PS00674">
    <property type="entry name" value="AAA"/>
    <property type="match status" value="1"/>
</dbReference>
<keyword evidence="4 9" id="KW-0547">Nucleotide-binding</keyword>
<evidence type="ECO:0000256" key="1">
    <source>
        <dbReference type="ARBA" id="ARBA00001947"/>
    </source>
</evidence>
<dbReference type="GO" id="GO:0006508">
    <property type="term" value="P:proteolysis"/>
    <property type="evidence" value="ECO:0007669"/>
    <property type="project" value="UniProtKB-KW"/>
</dbReference>
<dbReference type="AlphaFoldDB" id="A0A2X3AWX5"/>
<dbReference type="GO" id="GO:0005886">
    <property type="term" value="C:plasma membrane"/>
    <property type="evidence" value="ECO:0007669"/>
    <property type="project" value="TreeGrafter"/>
</dbReference>
<dbReference type="PANTHER" id="PTHR23076:SF97">
    <property type="entry name" value="ATP-DEPENDENT ZINC METALLOPROTEASE YME1L1"/>
    <property type="match status" value="1"/>
</dbReference>
<accession>A0A2X3AWX5</accession>
<dbReference type="InterPro" id="IPR027417">
    <property type="entry name" value="P-loop_NTPase"/>
</dbReference>
<evidence type="ECO:0000313" key="13">
    <source>
        <dbReference type="Proteomes" id="UP000250166"/>
    </source>
</evidence>
<name>A0A2X3AWX5_9HELI</name>
<organism evidence="12 13">
    <name type="scientific">Helicobacter fennelliae</name>
    <dbReference type="NCBI Taxonomy" id="215"/>
    <lineage>
        <taxon>Bacteria</taxon>
        <taxon>Pseudomonadati</taxon>
        <taxon>Campylobacterota</taxon>
        <taxon>Epsilonproteobacteria</taxon>
        <taxon>Campylobacterales</taxon>
        <taxon>Helicobacteraceae</taxon>
        <taxon>Helicobacter</taxon>
    </lineage>
</organism>
<dbReference type="SMART" id="SM00382">
    <property type="entry name" value="AAA"/>
    <property type="match status" value="1"/>
</dbReference>
<dbReference type="SUPFAM" id="SSF52540">
    <property type="entry name" value="P-loop containing nucleoside triphosphate hydrolases"/>
    <property type="match status" value="1"/>
</dbReference>
<dbReference type="GO" id="GO:0008237">
    <property type="term" value="F:metallopeptidase activity"/>
    <property type="evidence" value="ECO:0007669"/>
    <property type="project" value="UniProtKB-KW"/>
</dbReference>
<dbReference type="EC" id="3.4.24.-" evidence="12"/>
<dbReference type="InterPro" id="IPR003959">
    <property type="entry name" value="ATPase_AAA_core"/>
</dbReference>
<keyword evidence="7 9" id="KW-0067">ATP-binding</keyword>